<dbReference type="Proteomes" id="UP000676967">
    <property type="component" value="Chromosome"/>
</dbReference>
<organism evidence="2 3">
    <name type="scientific">Actinoplanes ianthinogenes</name>
    <dbReference type="NCBI Taxonomy" id="122358"/>
    <lineage>
        <taxon>Bacteria</taxon>
        <taxon>Bacillati</taxon>
        <taxon>Actinomycetota</taxon>
        <taxon>Actinomycetes</taxon>
        <taxon>Micromonosporales</taxon>
        <taxon>Micromonosporaceae</taxon>
        <taxon>Actinoplanes</taxon>
    </lineage>
</organism>
<sequence>MGWLTPEKGIESSTRMGSDQMAAEALQEAETEVGVGGKVDRMSGAVRGSGPRRRLTDTAIDVGLTA</sequence>
<feature type="region of interest" description="Disordered" evidence="1">
    <location>
        <begin position="1"/>
        <end position="52"/>
    </location>
</feature>
<name>A0ABN6CI44_9ACTN</name>
<reference evidence="2 3" key="1">
    <citation type="submission" date="2020-08" db="EMBL/GenBank/DDBJ databases">
        <title>Whole genome shotgun sequence of Actinoplanes ianthinogenes NBRC 13996.</title>
        <authorList>
            <person name="Komaki H."/>
            <person name="Tamura T."/>
        </authorList>
    </citation>
    <scope>NUCLEOTIDE SEQUENCE [LARGE SCALE GENOMIC DNA]</scope>
    <source>
        <strain evidence="2 3">NBRC 13996</strain>
    </source>
</reference>
<evidence type="ECO:0000313" key="2">
    <source>
        <dbReference type="EMBL" id="BCJ43728.1"/>
    </source>
</evidence>
<proteinExistence type="predicted"/>
<keyword evidence="3" id="KW-1185">Reference proteome</keyword>
<evidence type="ECO:0000313" key="3">
    <source>
        <dbReference type="Proteomes" id="UP000676967"/>
    </source>
</evidence>
<protein>
    <submittedName>
        <fullName evidence="2">Uncharacterized protein</fullName>
    </submittedName>
</protein>
<dbReference type="EMBL" id="AP023356">
    <property type="protein sequence ID" value="BCJ43728.1"/>
    <property type="molecule type" value="Genomic_DNA"/>
</dbReference>
<accession>A0ABN6CI44</accession>
<gene>
    <name evidence="2" type="ORF">Aiant_43850</name>
</gene>
<evidence type="ECO:0000256" key="1">
    <source>
        <dbReference type="SAM" id="MobiDB-lite"/>
    </source>
</evidence>